<keyword evidence="3" id="KW-0862">Zinc</keyword>
<dbReference type="EMBL" id="JBJXBP010000007">
    <property type="protein sequence ID" value="KAL3819246.1"/>
    <property type="molecule type" value="Genomic_DNA"/>
</dbReference>
<feature type="transmembrane region" description="Helical" evidence="5">
    <location>
        <begin position="164"/>
        <end position="183"/>
    </location>
</feature>
<name>A0ABD3S422_9LAMI</name>
<keyword evidence="5" id="KW-0812">Transmembrane</keyword>
<feature type="transmembrane region" description="Helical" evidence="5">
    <location>
        <begin position="239"/>
        <end position="258"/>
    </location>
</feature>
<gene>
    <name evidence="7" type="ORF">ACJIZ3_005151</name>
</gene>
<dbReference type="PANTHER" id="PTHR22894:SF6">
    <property type="entry name" value="E3 UBIQUITIN-PROTEIN LIGASE RNF170-LIKE ISOFORM X1"/>
    <property type="match status" value="1"/>
</dbReference>
<dbReference type="InterPro" id="IPR038896">
    <property type="entry name" value="RNF170"/>
</dbReference>
<accession>A0ABD3S422</accession>
<dbReference type="SMART" id="SM00184">
    <property type="entry name" value="RING"/>
    <property type="match status" value="1"/>
</dbReference>
<feature type="transmembrane region" description="Helical" evidence="5">
    <location>
        <begin position="203"/>
        <end position="219"/>
    </location>
</feature>
<dbReference type="SUPFAM" id="SSF57850">
    <property type="entry name" value="RING/U-box"/>
    <property type="match status" value="1"/>
</dbReference>
<protein>
    <recommendedName>
        <fullName evidence="6">RING-type domain-containing protein</fullName>
    </recommendedName>
</protein>
<dbReference type="PROSITE" id="PS50089">
    <property type="entry name" value="ZF_RING_2"/>
    <property type="match status" value="1"/>
</dbReference>
<evidence type="ECO:0000313" key="8">
    <source>
        <dbReference type="Proteomes" id="UP001634393"/>
    </source>
</evidence>
<evidence type="ECO:0000256" key="3">
    <source>
        <dbReference type="ARBA" id="ARBA00022833"/>
    </source>
</evidence>
<dbReference type="Pfam" id="PF13445">
    <property type="entry name" value="zf-RING_UBOX"/>
    <property type="match status" value="1"/>
</dbReference>
<dbReference type="AlphaFoldDB" id="A0ABD3S422"/>
<evidence type="ECO:0000256" key="5">
    <source>
        <dbReference type="SAM" id="Phobius"/>
    </source>
</evidence>
<organism evidence="7 8">
    <name type="scientific">Penstemon smallii</name>
    <dbReference type="NCBI Taxonomy" id="265156"/>
    <lineage>
        <taxon>Eukaryota</taxon>
        <taxon>Viridiplantae</taxon>
        <taxon>Streptophyta</taxon>
        <taxon>Embryophyta</taxon>
        <taxon>Tracheophyta</taxon>
        <taxon>Spermatophyta</taxon>
        <taxon>Magnoliopsida</taxon>
        <taxon>eudicotyledons</taxon>
        <taxon>Gunneridae</taxon>
        <taxon>Pentapetalae</taxon>
        <taxon>asterids</taxon>
        <taxon>lamiids</taxon>
        <taxon>Lamiales</taxon>
        <taxon>Plantaginaceae</taxon>
        <taxon>Cheloneae</taxon>
        <taxon>Penstemon</taxon>
    </lineage>
</organism>
<proteinExistence type="predicted"/>
<keyword evidence="1" id="KW-0479">Metal-binding</keyword>
<dbReference type="Gene3D" id="3.30.40.10">
    <property type="entry name" value="Zinc/RING finger domain, C3HC4 (zinc finger)"/>
    <property type="match status" value="1"/>
</dbReference>
<dbReference type="InterPro" id="IPR013083">
    <property type="entry name" value="Znf_RING/FYVE/PHD"/>
</dbReference>
<keyword evidence="2 4" id="KW-0863">Zinc-finger</keyword>
<comment type="caution">
    <text evidence="7">The sequence shown here is derived from an EMBL/GenBank/DDBJ whole genome shotgun (WGS) entry which is preliminary data.</text>
</comment>
<evidence type="ECO:0000256" key="4">
    <source>
        <dbReference type="PROSITE-ProRule" id="PRU00175"/>
    </source>
</evidence>
<dbReference type="InterPro" id="IPR027370">
    <property type="entry name" value="Znf-RING_euk"/>
</dbReference>
<sequence>MEMVRVEVLPGNDALEKINGDEEIYCSADEFETDDVRNDIREKHNNKEAGFNKEKPPEDDCCPICFGEFKVPCKANCGHWFCGGCILQLWRYRARPRQCKCPFCNCSISKLTPEASSLNKKGSEFVDVLDNIKEYNLFYFKGINGVYLILGFYLRRHGPFMHLYLWRLLRALVLAVVITAPAFVKKTFIELMRHPDRIGTNFIRIRLIGCVVSIMWHFYHRFYQSPQGMQRLQMTKMRLFMDSVCIVLVLLPYALMMFKTWVHIMWLRLRIWYVRREVNALRAQETAVREHSDALRGQEVALEETNVALLAAVEIARNQRDDA</sequence>
<dbReference type="GO" id="GO:0008270">
    <property type="term" value="F:zinc ion binding"/>
    <property type="evidence" value="ECO:0007669"/>
    <property type="project" value="UniProtKB-KW"/>
</dbReference>
<evidence type="ECO:0000259" key="6">
    <source>
        <dbReference type="PROSITE" id="PS50089"/>
    </source>
</evidence>
<keyword evidence="5" id="KW-1133">Transmembrane helix</keyword>
<evidence type="ECO:0000256" key="1">
    <source>
        <dbReference type="ARBA" id="ARBA00022723"/>
    </source>
</evidence>
<evidence type="ECO:0000256" key="2">
    <source>
        <dbReference type="ARBA" id="ARBA00022771"/>
    </source>
</evidence>
<dbReference type="InterPro" id="IPR001841">
    <property type="entry name" value="Znf_RING"/>
</dbReference>
<dbReference type="PANTHER" id="PTHR22894">
    <property type="entry name" value="RING-TYPE DOMAIN-CONTAINING PROTEIN"/>
    <property type="match status" value="1"/>
</dbReference>
<reference evidence="7 8" key="1">
    <citation type="submission" date="2024-12" db="EMBL/GenBank/DDBJ databases">
        <title>The unique morphological basis and parallel evolutionary history of personate flowers in Penstemon.</title>
        <authorList>
            <person name="Depatie T.H."/>
            <person name="Wessinger C.A."/>
        </authorList>
    </citation>
    <scope>NUCLEOTIDE SEQUENCE [LARGE SCALE GENOMIC DNA]</scope>
    <source>
        <strain evidence="7">WTNN_2</strain>
        <tissue evidence="7">Leaf</tissue>
    </source>
</reference>
<keyword evidence="8" id="KW-1185">Reference proteome</keyword>
<feature type="domain" description="RING-type" evidence="6">
    <location>
        <begin position="62"/>
        <end position="105"/>
    </location>
</feature>
<dbReference type="InterPro" id="IPR017907">
    <property type="entry name" value="Znf_RING_CS"/>
</dbReference>
<keyword evidence="5" id="KW-0472">Membrane</keyword>
<dbReference type="Proteomes" id="UP001634393">
    <property type="component" value="Unassembled WGS sequence"/>
</dbReference>
<dbReference type="PROSITE" id="PS00518">
    <property type="entry name" value="ZF_RING_1"/>
    <property type="match status" value="1"/>
</dbReference>
<evidence type="ECO:0000313" key="7">
    <source>
        <dbReference type="EMBL" id="KAL3819246.1"/>
    </source>
</evidence>